<dbReference type="InterPro" id="IPR000719">
    <property type="entry name" value="Prot_kinase_dom"/>
</dbReference>
<dbReference type="Proteomes" id="UP001153678">
    <property type="component" value="Unassembled WGS sequence"/>
</dbReference>
<dbReference type="PANTHER" id="PTHR45756:SF1">
    <property type="entry name" value="PROTEIN KINASE DOMAIN CONTAINING PROTEIN"/>
    <property type="match status" value="1"/>
</dbReference>
<dbReference type="Pfam" id="PF07714">
    <property type="entry name" value="PK_Tyr_Ser-Thr"/>
    <property type="match status" value="1"/>
</dbReference>
<accession>A0A9W4TFG8</accession>
<dbReference type="InterPro" id="IPR011009">
    <property type="entry name" value="Kinase-like_dom_sf"/>
</dbReference>
<reference evidence="3" key="1">
    <citation type="submission" date="2022-08" db="EMBL/GenBank/DDBJ databases">
        <authorList>
            <person name="Kallberg Y."/>
            <person name="Tangrot J."/>
            <person name="Rosling A."/>
        </authorList>
    </citation>
    <scope>NUCLEOTIDE SEQUENCE</scope>
    <source>
        <strain evidence="3">Wild A</strain>
    </source>
</reference>
<keyword evidence="4" id="KW-1185">Reference proteome</keyword>
<comment type="caution">
    <text evidence="3">The sequence shown here is derived from an EMBL/GenBank/DDBJ whole genome shotgun (WGS) entry which is preliminary data.</text>
</comment>
<evidence type="ECO:0000256" key="1">
    <source>
        <dbReference type="SAM" id="MobiDB-lite"/>
    </source>
</evidence>
<dbReference type="OrthoDB" id="2396177at2759"/>
<feature type="domain" description="Protein kinase" evidence="2">
    <location>
        <begin position="1"/>
        <end position="82"/>
    </location>
</feature>
<protein>
    <submittedName>
        <fullName evidence="3">18986_t:CDS:1</fullName>
    </submittedName>
</protein>
<name>A0A9W4TFG8_9GLOM</name>
<dbReference type="GO" id="GO:0004672">
    <property type="term" value="F:protein kinase activity"/>
    <property type="evidence" value="ECO:0007669"/>
    <property type="project" value="InterPro"/>
</dbReference>
<evidence type="ECO:0000259" key="2">
    <source>
        <dbReference type="PROSITE" id="PS50011"/>
    </source>
</evidence>
<dbReference type="PANTHER" id="PTHR45756">
    <property type="entry name" value="PALMITOYLTRANSFERASE"/>
    <property type="match status" value="1"/>
</dbReference>
<dbReference type="SUPFAM" id="SSF56112">
    <property type="entry name" value="Protein kinase-like (PK-like)"/>
    <property type="match status" value="1"/>
</dbReference>
<dbReference type="EMBL" id="CAMKVN010027550">
    <property type="protein sequence ID" value="CAI2201442.1"/>
    <property type="molecule type" value="Genomic_DNA"/>
</dbReference>
<feature type="non-terminal residue" evidence="3">
    <location>
        <position position="118"/>
    </location>
</feature>
<dbReference type="Gene3D" id="1.10.510.10">
    <property type="entry name" value="Transferase(Phosphotransferase) domain 1"/>
    <property type="match status" value="1"/>
</dbReference>
<dbReference type="PROSITE" id="PS50011">
    <property type="entry name" value="PROTEIN_KINASE_DOM"/>
    <property type="match status" value="1"/>
</dbReference>
<evidence type="ECO:0000313" key="3">
    <source>
        <dbReference type="EMBL" id="CAI2201442.1"/>
    </source>
</evidence>
<feature type="non-terminal residue" evidence="3">
    <location>
        <position position="1"/>
    </location>
</feature>
<dbReference type="AlphaFoldDB" id="A0A9W4TFG8"/>
<dbReference type="InterPro" id="IPR001245">
    <property type="entry name" value="Ser-Thr/Tyr_kinase_cat_dom"/>
</dbReference>
<proteinExistence type="predicted"/>
<feature type="region of interest" description="Disordered" evidence="1">
    <location>
        <begin position="86"/>
        <end position="118"/>
    </location>
</feature>
<gene>
    <name evidence="3" type="ORF">FWILDA_LOCUS20068</name>
</gene>
<organism evidence="3 4">
    <name type="scientific">Funneliformis geosporum</name>
    <dbReference type="NCBI Taxonomy" id="1117311"/>
    <lineage>
        <taxon>Eukaryota</taxon>
        <taxon>Fungi</taxon>
        <taxon>Fungi incertae sedis</taxon>
        <taxon>Mucoromycota</taxon>
        <taxon>Glomeromycotina</taxon>
        <taxon>Glomeromycetes</taxon>
        <taxon>Glomerales</taxon>
        <taxon>Glomeraceae</taxon>
        <taxon>Funneliformis</taxon>
    </lineage>
</organism>
<dbReference type="InterPro" id="IPR053215">
    <property type="entry name" value="TKL_Ser/Thr_kinase"/>
</dbReference>
<sequence length="118" mass="13734">SDIYSFGILMWEISSGHPPFENKFNNNQDLINAITCHETREIFIANTPEDYEKLYKKCWKQEPEQRPIIKEVLKIFNKMDFGKIIGDNETTKDTENNNSDPDSKIGDSIQLDTFENLS</sequence>
<dbReference type="GO" id="GO:0005524">
    <property type="term" value="F:ATP binding"/>
    <property type="evidence" value="ECO:0007669"/>
    <property type="project" value="InterPro"/>
</dbReference>
<evidence type="ECO:0000313" key="4">
    <source>
        <dbReference type="Proteomes" id="UP001153678"/>
    </source>
</evidence>
<feature type="compositionally biased region" description="Basic and acidic residues" evidence="1">
    <location>
        <begin position="89"/>
        <end position="105"/>
    </location>
</feature>